<dbReference type="PANTHER" id="PTHR32322:SF2">
    <property type="entry name" value="EAMA DOMAIN-CONTAINING PROTEIN"/>
    <property type="match status" value="1"/>
</dbReference>
<reference evidence="8 9" key="1">
    <citation type="submission" date="2020-01" db="EMBL/GenBank/DDBJ databases">
        <title>Leptobacterium flavescens.</title>
        <authorList>
            <person name="Wang G."/>
        </authorList>
    </citation>
    <scope>NUCLEOTIDE SEQUENCE [LARGE SCALE GENOMIC DNA]</scope>
    <source>
        <strain evidence="8 9">KCTC 22160</strain>
    </source>
</reference>
<evidence type="ECO:0000256" key="3">
    <source>
        <dbReference type="ARBA" id="ARBA00022692"/>
    </source>
</evidence>
<organism evidence="8 9">
    <name type="scientific">Leptobacterium flavescens</name>
    <dbReference type="NCBI Taxonomy" id="472055"/>
    <lineage>
        <taxon>Bacteria</taxon>
        <taxon>Pseudomonadati</taxon>
        <taxon>Bacteroidota</taxon>
        <taxon>Flavobacteriia</taxon>
        <taxon>Flavobacteriales</taxon>
        <taxon>Flavobacteriaceae</taxon>
        <taxon>Leptobacterium</taxon>
    </lineage>
</organism>
<feature type="transmembrane region" description="Helical" evidence="6">
    <location>
        <begin position="241"/>
        <end position="263"/>
    </location>
</feature>
<protein>
    <submittedName>
        <fullName evidence="8">EamA family transporter</fullName>
    </submittedName>
</protein>
<evidence type="ECO:0000256" key="1">
    <source>
        <dbReference type="ARBA" id="ARBA00004141"/>
    </source>
</evidence>
<evidence type="ECO:0000313" key="8">
    <source>
        <dbReference type="EMBL" id="NER14534.1"/>
    </source>
</evidence>
<name>A0A6P0UMQ4_9FLAO</name>
<dbReference type="AlphaFoldDB" id="A0A6P0UMQ4"/>
<feature type="domain" description="EamA" evidence="7">
    <location>
        <begin position="9"/>
        <end position="137"/>
    </location>
</feature>
<dbReference type="PANTHER" id="PTHR32322">
    <property type="entry name" value="INNER MEMBRANE TRANSPORTER"/>
    <property type="match status" value="1"/>
</dbReference>
<keyword evidence="9" id="KW-1185">Reference proteome</keyword>
<feature type="transmembrane region" description="Helical" evidence="6">
    <location>
        <begin position="181"/>
        <end position="204"/>
    </location>
</feature>
<evidence type="ECO:0000256" key="5">
    <source>
        <dbReference type="ARBA" id="ARBA00023136"/>
    </source>
</evidence>
<feature type="transmembrane region" description="Helical" evidence="6">
    <location>
        <begin position="65"/>
        <end position="86"/>
    </location>
</feature>
<dbReference type="SUPFAM" id="SSF103481">
    <property type="entry name" value="Multidrug resistance efflux transporter EmrE"/>
    <property type="match status" value="2"/>
</dbReference>
<dbReference type="Proteomes" id="UP000468581">
    <property type="component" value="Unassembled WGS sequence"/>
</dbReference>
<keyword evidence="4 6" id="KW-1133">Transmembrane helix</keyword>
<gene>
    <name evidence="8" type="ORF">GWK08_13855</name>
</gene>
<keyword evidence="5 6" id="KW-0472">Membrane</keyword>
<comment type="caution">
    <text evidence="8">The sequence shown here is derived from an EMBL/GenBank/DDBJ whole genome shotgun (WGS) entry which is preliminary data.</text>
</comment>
<sequence length="295" mass="32283">MNRQQAKWFYLIILSLIWGSSFILIKKSLIGLTPIQVGALRIIITAIFLFMAGTKTLKEIKKEHWKWIAWSGFLGSFFPPFLFAVAQTELDSAIASILNSLTPLNTTISGILLFGIIVTRRQIWGVVLGLLGTVILIAKGAEFNPDQNYWYSTLIIVSSVGYALNVNILKKYLQGLSALSIAVGNFLVILVPAIIVLISTGFFITVFSNPEMHTGLVYVVVLSLFGTAIAKVLFNKLVSVASPVFASSVTYTMPLMAIFWGVLDGESLSVYQLIGGVIILLGVYLANKKNGNNNK</sequence>
<evidence type="ECO:0000259" key="7">
    <source>
        <dbReference type="Pfam" id="PF00892"/>
    </source>
</evidence>
<evidence type="ECO:0000256" key="6">
    <source>
        <dbReference type="SAM" id="Phobius"/>
    </source>
</evidence>
<feature type="transmembrane region" description="Helical" evidence="6">
    <location>
        <begin position="269"/>
        <end position="286"/>
    </location>
</feature>
<keyword evidence="3 6" id="KW-0812">Transmembrane</keyword>
<evidence type="ECO:0000313" key="9">
    <source>
        <dbReference type="Proteomes" id="UP000468581"/>
    </source>
</evidence>
<accession>A0A6P0UMQ4</accession>
<dbReference type="Pfam" id="PF00892">
    <property type="entry name" value="EamA"/>
    <property type="match status" value="2"/>
</dbReference>
<comment type="subcellular location">
    <subcellularLocation>
        <location evidence="1">Membrane</location>
        <topology evidence="1">Multi-pass membrane protein</topology>
    </subcellularLocation>
</comment>
<evidence type="ECO:0000256" key="2">
    <source>
        <dbReference type="ARBA" id="ARBA00007362"/>
    </source>
</evidence>
<feature type="transmembrane region" description="Helical" evidence="6">
    <location>
        <begin position="123"/>
        <end position="143"/>
    </location>
</feature>
<feature type="transmembrane region" description="Helical" evidence="6">
    <location>
        <begin position="149"/>
        <end position="169"/>
    </location>
</feature>
<feature type="transmembrane region" description="Helical" evidence="6">
    <location>
        <begin position="216"/>
        <end position="234"/>
    </location>
</feature>
<feature type="domain" description="EamA" evidence="7">
    <location>
        <begin position="153"/>
        <end position="286"/>
    </location>
</feature>
<dbReference type="InterPro" id="IPR000620">
    <property type="entry name" value="EamA_dom"/>
</dbReference>
<feature type="transmembrane region" description="Helical" evidence="6">
    <location>
        <begin position="31"/>
        <end position="53"/>
    </location>
</feature>
<feature type="transmembrane region" description="Helical" evidence="6">
    <location>
        <begin position="7"/>
        <end position="25"/>
    </location>
</feature>
<dbReference type="InterPro" id="IPR050638">
    <property type="entry name" value="AA-Vitamin_Transporters"/>
</dbReference>
<dbReference type="GO" id="GO:0016020">
    <property type="term" value="C:membrane"/>
    <property type="evidence" value="ECO:0007669"/>
    <property type="project" value="UniProtKB-SubCell"/>
</dbReference>
<evidence type="ECO:0000256" key="4">
    <source>
        <dbReference type="ARBA" id="ARBA00022989"/>
    </source>
</evidence>
<dbReference type="RefSeq" id="WP_163607820.1">
    <property type="nucleotide sequence ID" value="NZ_JAABOO010000003.1"/>
</dbReference>
<dbReference type="InterPro" id="IPR037185">
    <property type="entry name" value="EmrE-like"/>
</dbReference>
<comment type="similarity">
    <text evidence="2">Belongs to the EamA transporter family.</text>
</comment>
<dbReference type="EMBL" id="JAABOO010000003">
    <property type="protein sequence ID" value="NER14534.1"/>
    <property type="molecule type" value="Genomic_DNA"/>
</dbReference>
<feature type="transmembrane region" description="Helical" evidence="6">
    <location>
        <begin position="92"/>
        <end position="116"/>
    </location>
</feature>
<proteinExistence type="inferred from homology"/>